<organism evidence="3 4">
    <name type="scientific">Asterophora parasitica</name>
    <dbReference type="NCBI Taxonomy" id="117018"/>
    <lineage>
        <taxon>Eukaryota</taxon>
        <taxon>Fungi</taxon>
        <taxon>Dikarya</taxon>
        <taxon>Basidiomycota</taxon>
        <taxon>Agaricomycotina</taxon>
        <taxon>Agaricomycetes</taxon>
        <taxon>Agaricomycetidae</taxon>
        <taxon>Agaricales</taxon>
        <taxon>Tricholomatineae</taxon>
        <taxon>Lyophyllaceae</taxon>
        <taxon>Asterophora</taxon>
    </lineage>
</organism>
<feature type="region of interest" description="Disordered" evidence="1">
    <location>
        <begin position="1"/>
        <end position="30"/>
    </location>
</feature>
<reference evidence="3" key="1">
    <citation type="submission" date="2020-07" db="EMBL/GenBank/DDBJ databases">
        <authorList>
            <person name="Nieuwenhuis M."/>
            <person name="Van De Peppel L.J.J."/>
        </authorList>
    </citation>
    <scope>NUCLEOTIDE SEQUENCE</scope>
    <source>
        <strain evidence="3">AP01</strain>
        <tissue evidence="3">Mycelium</tissue>
    </source>
</reference>
<evidence type="ECO:0000256" key="1">
    <source>
        <dbReference type="SAM" id="MobiDB-lite"/>
    </source>
</evidence>
<dbReference type="InterPro" id="IPR055754">
    <property type="entry name" value="DUF7330"/>
</dbReference>
<keyword evidence="4" id="KW-1185">Reference proteome</keyword>
<name>A0A9P7G756_9AGAR</name>
<comment type="caution">
    <text evidence="3">The sequence shown here is derived from an EMBL/GenBank/DDBJ whole genome shotgun (WGS) entry which is preliminary data.</text>
</comment>
<dbReference type="Pfam" id="PF24016">
    <property type="entry name" value="DUF7330"/>
    <property type="match status" value="1"/>
</dbReference>
<accession>A0A9P7G756</accession>
<feature type="compositionally biased region" description="Low complexity" evidence="1">
    <location>
        <begin position="15"/>
        <end position="30"/>
    </location>
</feature>
<reference evidence="3" key="2">
    <citation type="submission" date="2021-10" db="EMBL/GenBank/DDBJ databases">
        <title>Phylogenomics reveals ancestral predisposition of the termite-cultivated fungus Termitomyces towards a domesticated lifestyle.</title>
        <authorList>
            <person name="Auxier B."/>
            <person name="Grum-Grzhimaylo A."/>
            <person name="Cardenas M.E."/>
            <person name="Lodge J.D."/>
            <person name="Laessoe T."/>
            <person name="Pedersen O."/>
            <person name="Smith M.E."/>
            <person name="Kuyper T.W."/>
            <person name="Franco-Molano E.A."/>
            <person name="Baroni T.J."/>
            <person name="Aanen D.K."/>
        </authorList>
    </citation>
    <scope>NUCLEOTIDE SEQUENCE</scope>
    <source>
        <strain evidence="3">AP01</strain>
        <tissue evidence="3">Mycelium</tissue>
    </source>
</reference>
<dbReference type="AlphaFoldDB" id="A0A9P7G756"/>
<sequence>MVEVPAVNDDPPPTYTAASPPSSSPGPIAEASATHAKLPAVKPSNYVAISRSNGSIKGVWVLDPNLAIPATLLPPLSTNETEETRRHFNVSASNGVIDADITLAPLRHEKDSQKPASRRTTIYAHASNGSVITKLHDTSDPRSSFYLNISASNGSVHIHLPRSFHGLLVLKTWNGSVKFSPESLEPLTTFSDVDKTRRCFIGDYSEMTDEWQGDEVFVEARNGSVKLYYDDEAKKGERKSGFFERLFGF</sequence>
<evidence type="ECO:0000259" key="2">
    <source>
        <dbReference type="Pfam" id="PF24016"/>
    </source>
</evidence>
<dbReference type="EMBL" id="JABCKV010000234">
    <property type="protein sequence ID" value="KAG5641917.1"/>
    <property type="molecule type" value="Genomic_DNA"/>
</dbReference>
<dbReference type="Proteomes" id="UP000775547">
    <property type="component" value="Unassembled WGS sequence"/>
</dbReference>
<evidence type="ECO:0000313" key="4">
    <source>
        <dbReference type="Proteomes" id="UP000775547"/>
    </source>
</evidence>
<feature type="domain" description="DUF7330" evidence="2">
    <location>
        <begin position="45"/>
        <end position="232"/>
    </location>
</feature>
<gene>
    <name evidence="3" type="ORF">DXG03_003963</name>
</gene>
<proteinExistence type="predicted"/>
<protein>
    <recommendedName>
        <fullName evidence="2">DUF7330 domain-containing protein</fullName>
    </recommendedName>
</protein>
<evidence type="ECO:0000313" key="3">
    <source>
        <dbReference type="EMBL" id="KAG5641917.1"/>
    </source>
</evidence>
<dbReference type="OrthoDB" id="5289249at2759"/>